<feature type="transmembrane region" description="Helical" evidence="7">
    <location>
        <begin position="213"/>
        <end position="235"/>
    </location>
</feature>
<gene>
    <name evidence="9" type="ORF">PENARI_c008G03830</name>
</gene>
<evidence type="ECO:0000313" key="9">
    <source>
        <dbReference type="EMBL" id="OGE53267.1"/>
    </source>
</evidence>
<evidence type="ECO:0000256" key="2">
    <source>
        <dbReference type="ARBA" id="ARBA00010992"/>
    </source>
</evidence>
<dbReference type="InterPro" id="IPR036259">
    <property type="entry name" value="MFS_trans_sf"/>
</dbReference>
<dbReference type="EMBL" id="LXJU01000008">
    <property type="protein sequence ID" value="OGE53267.1"/>
    <property type="molecule type" value="Genomic_DNA"/>
</dbReference>
<dbReference type="PROSITE" id="PS50850">
    <property type="entry name" value="MFS"/>
    <property type="match status" value="1"/>
</dbReference>
<feature type="transmembrane region" description="Helical" evidence="7">
    <location>
        <begin position="447"/>
        <end position="468"/>
    </location>
</feature>
<dbReference type="RefSeq" id="XP_022488706.1">
    <property type="nucleotide sequence ID" value="XM_022631399.1"/>
</dbReference>
<comment type="caution">
    <text evidence="9">The sequence shown here is derived from an EMBL/GenBank/DDBJ whole genome shotgun (WGS) entry which is preliminary data.</text>
</comment>
<dbReference type="GeneID" id="34576133"/>
<dbReference type="PANTHER" id="PTHR48022">
    <property type="entry name" value="PLASTIDIC GLUCOSE TRANSPORTER 4"/>
    <property type="match status" value="1"/>
</dbReference>
<sequence>MVKSEAAVAIEAEFSKGDTQEHVEEVALARVTEEDLWKLSQESLNVWSWTGFRLGLIMFIHGCNQAGFGIDWGVIGGINSLDPWHEYFGFGTAGGTYGLVNALMQIGTVCGAPFMALADVIGRRGINFAGNAIVIFAALLQGLAINLPMFMAGRFFMGFGTALMSSSQYIGEISPVHLRGRMVGFFGACFQVGSLTMLGAMIGLSTLPGNLCWRIPLILEALFPAIVCLGIYLITPESPRYYVMRGNRQKAKEIIAKYHTTSTDVNEPIVDIVVRQIEESLESDRDRSGTRAFWDYRVFFTKTARYRLLVLVLYSIFQQWNGGSIITYYMTPSLQQLGIDGTKQQLGITIGTTAVYFVFTAVGSFLVDKFRRRTLIFVGLISMIVFQTATTITSWQYSLNANTAVAALTLLWIFLYQTFSATFVATMHNLYPIEILSLPLRAKGMGLYSLIQGGAGAAQTYGIGVGIAKVGYKIWVVYIVYNTIQLVLSYFIFPETAGLSLEEIDTVFETPGVAPVKMSLDIQQAKKERSAAGRDEETRFG</sequence>
<comment type="similarity">
    <text evidence="2">Belongs to the major facilitator superfamily. Sugar transporter (TC 2.A.1.1) family.</text>
</comment>
<keyword evidence="10" id="KW-1185">Reference proteome</keyword>
<name>A0A1F5LJG6_PENAI</name>
<dbReference type="OrthoDB" id="65569at2759"/>
<proteinExistence type="inferred from homology"/>
<organism evidence="9 10">
    <name type="scientific">Penicillium arizonense</name>
    <dbReference type="NCBI Taxonomy" id="1835702"/>
    <lineage>
        <taxon>Eukaryota</taxon>
        <taxon>Fungi</taxon>
        <taxon>Dikarya</taxon>
        <taxon>Ascomycota</taxon>
        <taxon>Pezizomycotina</taxon>
        <taxon>Eurotiomycetes</taxon>
        <taxon>Eurotiomycetidae</taxon>
        <taxon>Eurotiales</taxon>
        <taxon>Aspergillaceae</taxon>
        <taxon>Penicillium</taxon>
    </lineage>
</organism>
<dbReference type="FunFam" id="1.20.1250.20:FF:000134">
    <property type="entry name" value="MFS sugar transporter protein"/>
    <property type="match status" value="1"/>
</dbReference>
<keyword evidence="3" id="KW-0813">Transport</keyword>
<feature type="transmembrane region" description="Helical" evidence="7">
    <location>
        <begin position="346"/>
        <end position="367"/>
    </location>
</feature>
<dbReference type="GO" id="GO:0005351">
    <property type="term" value="F:carbohydrate:proton symporter activity"/>
    <property type="evidence" value="ECO:0007669"/>
    <property type="project" value="TreeGrafter"/>
</dbReference>
<keyword evidence="6 7" id="KW-0472">Membrane</keyword>
<feature type="transmembrane region" description="Helical" evidence="7">
    <location>
        <begin position="374"/>
        <end position="397"/>
    </location>
</feature>
<evidence type="ECO:0000256" key="4">
    <source>
        <dbReference type="ARBA" id="ARBA00022692"/>
    </source>
</evidence>
<protein>
    <recommendedName>
        <fullName evidence="8">Major facilitator superfamily (MFS) profile domain-containing protein</fullName>
    </recommendedName>
</protein>
<feature type="transmembrane region" description="Helical" evidence="7">
    <location>
        <begin position="306"/>
        <end position="326"/>
    </location>
</feature>
<dbReference type="Gene3D" id="1.20.1250.20">
    <property type="entry name" value="MFS general substrate transporter like domains"/>
    <property type="match status" value="1"/>
</dbReference>
<feature type="transmembrane region" description="Helical" evidence="7">
    <location>
        <begin position="403"/>
        <end position="426"/>
    </location>
</feature>
<feature type="domain" description="Major facilitator superfamily (MFS) profile" evidence="8">
    <location>
        <begin position="57"/>
        <end position="497"/>
    </location>
</feature>
<feature type="transmembrane region" description="Helical" evidence="7">
    <location>
        <begin position="125"/>
        <end position="145"/>
    </location>
</feature>
<dbReference type="InterPro" id="IPR050360">
    <property type="entry name" value="MFS_Sugar_Transporters"/>
</dbReference>
<evidence type="ECO:0000256" key="6">
    <source>
        <dbReference type="ARBA" id="ARBA00023136"/>
    </source>
</evidence>
<dbReference type="Proteomes" id="UP000177622">
    <property type="component" value="Unassembled WGS sequence"/>
</dbReference>
<dbReference type="Pfam" id="PF00083">
    <property type="entry name" value="Sugar_tr"/>
    <property type="match status" value="1"/>
</dbReference>
<dbReference type="GO" id="GO:0016020">
    <property type="term" value="C:membrane"/>
    <property type="evidence" value="ECO:0007669"/>
    <property type="project" value="UniProtKB-SubCell"/>
</dbReference>
<comment type="subcellular location">
    <subcellularLocation>
        <location evidence="1">Membrane</location>
        <topology evidence="1">Multi-pass membrane protein</topology>
    </subcellularLocation>
</comment>
<dbReference type="InterPro" id="IPR020846">
    <property type="entry name" value="MFS_dom"/>
</dbReference>
<evidence type="ECO:0000256" key="1">
    <source>
        <dbReference type="ARBA" id="ARBA00004141"/>
    </source>
</evidence>
<reference evidence="9 10" key="1">
    <citation type="journal article" date="2016" name="Sci. Rep.">
        <title>Penicillium arizonense, a new, genome sequenced fungal species, reveals a high chemical diversity in secreted metabolites.</title>
        <authorList>
            <person name="Grijseels S."/>
            <person name="Nielsen J.C."/>
            <person name="Randelovic M."/>
            <person name="Nielsen J."/>
            <person name="Nielsen K.F."/>
            <person name="Workman M."/>
            <person name="Frisvad J.C."/>
        </authorList>
    </citation>
    <scope>NUCLEOTIDE SEQUENCE [LARGE SCALE GENOMIC DNA]</scope>
    <source>
        <strain evidence="9 10">CBS 141311</strain>
    </source>
</reference>
<dbReference type="PANTHER" id="PTHR48022:SF79">
    <property type="entry name" value="LACTOSE PERMEASE, PUTATIVE (AFU_ORTHOLOGUE AFUA_6G01860)-RELATED"/>
    <property type="match status" value="1"/>
</dbReference>
<evidence type="ECO:0000256" key="7">
    <source>
        <dbReference type="SAM" id="Phobius"/>
    </source>
</evidence>
<dbReference type="SUPFAM" id="SSF103473">
    <property type="entry name" value="MFS general substrate transporter"/>
    <property type="match status" value="1"/>
</dbReference>
<feature type="transmembrane region" description="Helical" evidence="7">
    <location>
        <begin position="183"/>
        <end position="207"/>
    </location>
</feature>
<evidence type="ECO:0000256" key="5">
    <source>
        <dbReference type="ARBA" id="ARBA00022989"/>
    </source>
</evidence>
<evidence type="ECO:0000313" key="10">
    <source>
        <dbReference type="Proteomes" id="UP000177622"/>
    </source>
</evidence>
<keyword evidence="4 7" id="KW-0812">Transmembrane</keyword>
<evidence type="ECO:0000259" key="8">
    <source>
        <dbReference type="PROSITE" id="PS50850"/>
    </source>
</evidence>
<feature type="transmembrane region" description="Helical" evidence="7">
    <location>
        <begin position="151"/>
        <end position="171"/>
    </location>
</feature>
<evidence type="ECO:0000256" key="3">
    <source>
        <dbReference type="ARBA" id="ARBA00022448"/>
    </source>
</evidence>
<feature type="transmembrane region" description="Helical" evidence="7">
    <location>
        <begin position="474"/>
        <end position="493"/>
    </location>
</feature>
<dbReference type="AlphaFoldDB" id="A0A1F5LJG6"/>
<keyword evidence="5 7" id="KW-1133">Transmembrane helix</keyword>
<accession>A0A1F5LJG6</accession>
<dbReference type="InterPro" id="IPR005828">
    <property type="entry name" value="MFS_sugar_transport-like"/>
</dbReference>